<evidence type="ECO:0000313" key="1">
    <source>
        <dbReference type="EMBL" id="VVV96431.1"/>
    </source>
</evidence>
<name>A0A5K1A3V5_9MAGN</name>
<gene>
    <name evidence="1" type="ORF">NYM_LOCUS11500</name>
</gene>
<sequence>MPPGVAVQAVPRRRCCSQSCSLLSPAPPSDPSIGGWDPAGWGWRFALEQLGDAFLDVICSRVPG</sequence>
<reference evidence="1" key="1">
    <citation type="submission" date="2019-09" db="EMBL/GenBank/DDBJ databases">
        <authorList>
            <person name="Zhang L."/>
        </authorList>
    </citation>
    <scope>NUCLEOTIDE SEQUENCE</scope>
</reference>
<accession>A0A5K1A3V5</accession>
<dbReference type="EMBL" id="LR721780">
    <property type="protein sequence ID" value="VVV96431.1"/>
    <property type="molecule type" value="Genomic_DNA"/>
</dbReference>
<dbReference type="AlphaFoldDB" id="A0A5K1A3V5"/>
<proteinExistence type="predicted"/>
<organism evidence="1">
    <name type="scientific">Nymphaea colorata</name>
    <name type="common">pocket water lily</name>
    <dbReference type="NCBI Taxonomy" id="210225"/>
    <lineage>
        <taxon>Eukaryota</taxon>
        <taxon>Viridiplantae</taxon>
        <taxon>Streptophyta</taxon>
        <taxon>Embryophyta</taxon>
        <taxon>Tracheophyta</taxon>
        <taxon>Spermatophyta</taxon>
        <taxon>Magnoliopsida</taxon>
        <taxon>Nymphaeales</taxon>
        <taxon>Nymphaeaceae</taxon>
        <taxon>Nymphaea</taxon>
    </lineage>
</organism>
<dbReference type="Gramene" id="NC2G0002370.1">
    <property type="protein sequence ID" value="NC2G0002370.1:cds"/>
    <property type="gene ID" value="NC2G0002370"/>
</dbReference>
<protein>
    <submittedName>
        <fullName evidence="1">Uncharacterized protein</fullName>
    </submittedName>
</protein>